<accession>A0ABS9H3C9</accession>
<dbReference type="InterPro" id="IPR029068">
    <property type="entry name" value="Glyas_Bleomycin-R_OHBP_Dase"/>
</dbReference>
<evidence type="ECO:0000256" key="1">
    <source>
        <dbReference type="ARBA" id="ARBA00022723"/>
    </source>
</evidence>
<dbReference type="SUPFAM" id="SSF54593">
    <property type="entry name" value="Glyoxalase/Bleomycin resistance protein/Dihydroxybiphenyl dioxygenase"/>
    <property type="match status" value="1"/>
</dbReference>
<dbReference type="PANTHER" id="PTHR33993">
    <property type="entry name" value="GLYOXALASE-RELATED"/>
    <property type="match status" value="1"/>
</dbReference>
<dbReference type="InterPro" id="IPR018146">
    <property type="entry name" value="Glyoxalase_1_CS"/>
</dbReference>
<dbReference type="RefSeq" id="WP_236335132.1">
    <property type="nucleotide sequence ID" value="NZ_JAKIJS010000001.1"/>
</dbReference>
<dbReference type="InterPro" id="IPR052164">
    <property type="entry name" value="Anthracycline_SecMetBiosynth"/>
</dbReference>
<dbReference type="EMBL" id="JAKIJS010000001">
    <property type="protein sequence ID" value="MCF6138465.1"/>
    <property type="molecule type" value="Genomic_DNA"/>
</dbReference>
<evidence type="ECO:0000313" key="4">
    <source>
        <dbReference type="Proteomes" id="UP001649381"/>
    </source>
</evidence>
<evidence type="ECO:0000313" key="3">
    <source>
        <dbReference type="EMBL" id="MCF6138465.1"/>
    </source>
</evidence>
<dbReference type="Proteomes" id="UP001649381">
    <property type="component" value="Unassembled WGS sequence"/>
</dbReference>
<sequence length="128" mass="14586">MEKTSHVTLSQIGQINLNVRDMDKAVAFYKDTLGMKLLFAMENMAFFNCDGVKLMLSLPENDQFDHPGSVIYFNTEDIMQAYKQFKSNGVSFVDQPHMIADMGSHEVWMAFFKDLDDNTLALMSEVAK</sequence>
<protein>
    <submittedName>
        <fullName evidence="3">VOC family protein</fullName>
    </submittedName>
</protein>
<dbReference type="PANTHER" id="PTHR33993:SF2">
    <property type="entry name" value="VOC DOMAIN-CONTAINING PROTEIN"/>
    <property type="match status" value="1"/>
</dbReference>
<organism evidence="3 4">
    <name type="scientific">Pseudalkalibacillus berkeleyi</name>
    <dbReference type="NCBI Taxonomy" id="1069813"/>
    <lineage>
        <taxon>Bacteria</taxon>
        <taxon>Bacillati</taxon>
        <taxon>Bacillota</taxon>
        <taxon>Bacilli</taxon>
        <taxon>Bacillales</taxon>
        <taxon>Fictibacillaceae</taxon>
        <taxon>Pseudalkalibacillus</taxon>
    </lineage>
</organism>
<keyword evidence="1" id="KW-0479">Metal-binding</keyword>
<name>A0ABS9H3C9_9BACL</name>
<dbReference type="Pfam" id="PF00903">
    <property type="entry name" value="Glyoxalase"/>
    <property type="match status" value="1"/>
</dbReference>
<dbReference type="InterPro" id="IPR037523">
    <property type="entry name" value="VOC_core"/>
</dbReference>
<dbReference type="PROSITE" id="PS00934">
    <property type="entry name" value="GLYOXALASE_I_1"/>
    <property type="match status" value="1"/>
</dbReference>
<proteinExistence type="predicted"/>
<dbReference type="InterPro" id="IPR004360">
    <property type="entry name" value="Glyas_Fos-R_dOase_dom"/>
</dbReference>
<keyword evidence="4" id="KW-1185">Reference proteome</keyword>
<comment type="caution">
    <text evidence="3">The sequence shown here is derived from an EMBL/GenBank/DDBJ whole genome shotgun (WGS) entry which is preliminary data.</text>
</comment>
<evidence type="ECO:0000259" key="2">
    <source>
        <dbReference type="PROSITE" id="PS51819"/>
    </source>
</evidence>
<reference evidence="3 4" key="1">
    <citation type="submission" date="2022-01" db="EMBL/GenBank/DDBJ databases">
        <title>Alkalihalobacillus sp. EGI L200015, a novel bacterium isolated from a salt lake sediment.</title>
        <authorList>
            <person name="Gao L."/>
            <person name="Fang B.-Z."/>
            <person name="Li W.-J."/>
        </authorList>
    </citation>
    <scope>NUCLEOTIDE SEQUENCE [LARGE SCALE GENOMIC DNA]</scope>
    <source>
        <strain evidence="3 4">KCTC 12718</strain>
    </source>
</reference>
<dbReference type="Gene3D" id="3.10.180.10">
    <property type="entry name" value="2,3-Dihydroxybiphenyl 1,2-Dioxygenase, domain 1"/>
    <property type="match status" value="1"/>
</dbReference>
<feature type="domain" description="VOC" evidence="2">
    <location>
        <begin position="11"/>
        <end position="125"/>
    </location>
</feature>
<gene>
    <name evidence="3" type="ORF">L2716_12065</name>
</gene>
<dbReference type="PROSITE" id="PS51819">
    <property type="entry name" value="VOC"/>
    <property type="match status" value="1"/>
</dbReference>